<dbReference type="EMBL" id="JAJEPW010000020">
    <property type="protein sequence ID" value="MCC2129510.1"/>
    <property type="molecule type" value="Genomic_DNA"/>
</dbReference>
<dbReference type="InterPro" id="IPR051675">
    <property type="entry name" value="Endo/Exo/Phosphatase_dom_1"/>
</dbReference>
<dbReference type="SUPFAM" id="SSF47781">
    <property type="entry name" value="RuvA domain 2-like"/>
    <property type="match status" value="1"/>
</dbReference>
<dbReference type="AlphaFoldDB" id="A0AAE3AGG0"/>
<dbReference type="RefSeq" id="WP_302928789.1">
    <property type="nucleotide sequence ID" value="NZ_JAJEPW010000020.1"/>
</dbReference>
<organism evidence="2 3">
    <name type="scientific">Brotocaccenecus cirricatena</name>
    <dbReference type="NCBI Taxonomy" id="3064195"/>
    <lineage>
        <taxon>Bacteria</taxon>
        <taxon>Bacillati</taxon>
        <taxon>Bacillota</taxon>
        <taxon>Clostridia</taxon>
        <taxon>Eubacteriales</taxon>
        <taxon>Oscillospiraceae</taxon>
        <taxon>Brotocaccenecus</taxon>
    </lineage>
</organism>
<evidence type="ECO:0000313" key="2">
    <source>
        <dbReference type="EMBL" id="MCC2129510.1"/>
    </source>
</evidence>
<reference evidence="2" key="1">
    <citation type="submission" date="2021-10" db="EMBL/GenBank/DDBJ databases">
        <title>Anaerobic single-cell dispensing facilitates the cultivation of human gut bacteria.</title>
        <authorList>
            <person name="Afrizal A."/>
        </authorList>
    </citation>
    <scope>NUCLEOTIDE SEQUENCE</scope>
    <source>
        <strain evidence="2">CLA-AA-H272</strain>
    </source>
</reference>
<evidence type="ECO:0000256" key="1">
    <source>
        <dbReference type="SAM" id="MobiDB-lite"/>
    </source>
</evidence>
<dbReference type="PANTHER" id="PTHR21180">
    <property type="entry name" value="ENDONUCLEASE/EXONUCLEASE/PHOSPHATASE FAMILY DOMAIN-CONTAINING PROTEIN 1"/>
    <property type="match status" value="1"/>
</dbReference>
<dbReference type="InterPro" id="IPR004509">
    <property type="entry name" value="Competence_ComEA_HhH"/>
</dbReference>
<name>A0AAE3AGG0_9FIRM</name>
<proteinExistence type="predicted"/>
<protein>
    <submittedName>
        <fullName evidence="2">Helix-hairpin-helix domain-containing protein</fullName>
    </submittedName>
</protein>
<dbReference type="GO" id="GO:0015628">
    <property type="term" value="P:protein secretion by the type II secretion system"/>
    <property type="evidence" value="ECO:0007669"/>
    <property type="project" value="TreeGrafter"/>
</dbReference>
<feature type="region of interest" description="Disordered" evidence="1">
    <location>
        <begin position="35"/>
        <end position="55"/>
    </location>
</feature>
<dbReference type="Gene3D" id="1.10.150.320">
    <property type="entry name" value="Photosystem II 12 kDa extrinsic protein"/>
    <property type="match status" value="1"/>
</dbReference>
<dbReference type="PANTHER" id="PTHR21180:SF32">
    <property type="entry name" value="ENDONUCLEASE_EXONUCLEASE_PHOSPHATASE FAMILY DOMAIN-CONTAINING PROTEIN 1"/>
    <property type="match status" value="1"/>
</dbReference>
<comment type="caution">
    <text evidence="2">The sequence shown here is derived from an EMBL/GenBank/DDBJ whole genome shotgun (WGS) entry which is preliminary data.</text>
</comment>
<dbReference type="Proteomes" id="UP001199319">
    <property type="component" value="Unassembled WGS sequence"/>
</dbReference>
<accession>A0AAE3AGG0</accession>
<dbReference type="NCBIfam" id="TIGR00426">
    <property type="entry name" value="competence protein ComEA helix-hairpin-helix repeat region"/>
    <property type="match status" value="1"/>
</dbReference>
<gene>
    <name evidence="2" type="ORF">LKD37_08285</name>
</gene>
<evidence type="ECO:0000313" key="3">
    <source>
        <dbReference type="Proteomes" id="UP001199319"/>
    </source>
</evidence>
<dbReference type="InterPro" id="IPR010994">
    <property type="entry name" value="RuvA_2-like"/>
</dbReference>
<sequence>MGKVTKTEIFLLVLTLLFAAAAVAALFFTGRPRSEGYTVTTQRDDAGPQEPQSGPLNINTATAAQLETLDGIGPVLAQRIVEYRETNGPFASVEGLLEVKGLGPGILEAIRPQITIEEEP</sequence>
<keyword evidence="3" id="KW-1185">Reference proteome</keyword>
<dbReference type="GO" id="GO:0015627">
    <property type="term" value="C:type II protein secretion system complex"/>
    <property type="evidence" value="ECO:0007669"/>
    <property type="project" value="TreeGrafter"/>
</dbReference>
<dbReference type="Pfam" id="PF12836">
    <property type="entry name" value="HHH_3"/>
    <property type="match status" value="1"/>
</dbReference>